<organism evidence="5">
    <name type="scientific">Pseudictyota dubia</name>
    <dbReference type="NCBI Taxonomy" id="2749911"/>
    <lineage>
        <taxon>Eukaryota</taxon>
        <taxon>Sar</taxon>
        <taxon>Stramenopiles</taxon>
        <taxon>Ochrophyta</taxon>
        <taxon>Bacillariophyta</taxon>
        <taxon>Mediophyceae</taxon>
        <taxon>Biddulphiophycidae</taxon>
        <taxon>Eupodiscales</taxon>
        <taxon>Odontellaceae</taxon>
        <taxon>Pseudictyota</taxon>
    </lineage>
</organism>
<feature type="compositionally biased region" description="Basic and acidic residues" evidence="3">
    <location>
        <begin position="154"/>
        <end position="168"/>
    </location>
</feature>
<feature type="compositionally biased region" description="Polar residues" evidence="3">
    <location>
        <begin position="179"/>
        <end position="190"/>
    </location>
</feature>
<keyword evidence="1" id="KW-0732">Signal</keyword>
<proteinExistence type="predicted"/>
<accession>A0A7R9VGK7</accession>
<dbReference type="InterPro" id="IPR001229">
    <property type="entry name" value="Jacalin-like_lectin_dom"/>
</dbReference>
<sequence>MTPKETGSVEDDWSAVSGEGESADSYAPPAEVWAEADYSAPQPTEESGIEEGTEVNEAEDGLEKLALEEDGRGEGSGADSEKTVSETDVDGNRTSPPSVGVVPSADSTEDGVDVDAISVAELSAGKSETPAMAETTQVDEDVTSGEDGAHANVKAKEEEGNVSGREDAIDSDADVPPGTISSAGSEASGTQDRDEVGAPWTNLNAEEFDVPNLTDWTQAMLYAGKEEETDNGPEVVTKEGAAELIENLATFGGGGNAVDANANAVPKTTSHAGGKYGVTTKLFGGRGGGPFNDTARPYCRINSIAVNAGALIDGISVMYSDGTTTKHGGEGGGWHSIPLVGGESIVEVSVRYGRFVQSLTFLTNMGRTFGPYGEGGFVLGLGPVREATVKAPEGHILGGIHGRRGKYIDGIGFHWAPAVM</sequence>
<evidence type="ECO:0000256" key="3">
    <source>
        <dbReference type="SAM" id="MobiDB-lite"/>
    </source>
</evidence>
<dbReference type="Pfam" id="PF01419">
    <property type="entry name" value="Jacalin"/>
    <property type="match status" value="1"/>
</dbReference>
<keyword evidence="2" id="KW-0430">Lectin</keyword>
<dbReference type="AlphaFoldDB" id="A0A7R9VGK7"/>
<dbReference type="EMBL" id="HBED01003404">
    <property type="protein sequence ID" value="CAD8293748.1"/>
    <property type="molecule type" value="Transcribed_RNA"/>
</dbReference>
<evidence type="ECO:0000259" key="4">
    <source>
        <dbReference type="PROSITE" id="PS51752"/>
    </source>
</evidence>
<evidence type="ECO:0000256" key="1">
    <source>
        <dbReference type="ARBA" id="ARBA00022729"/>
    </source>
</evidence>
<dbReference type="InterPro" id="IPR036404">
    <property type="entry name" value="Jacalin-like_lectin_dom_sf"/>
</dbReference>
<dbReference type="PROSITE" id="PS51752">
    <property type="entry name" value="JACALIN_LECTIN"/>
    <property type="match status" value="1"/>
</dbReference>
<feature type="region of interest" description="Disordered" evidence="3">
    <location>
        <begin position="1"/>
        <end position="197"/>
    </location>
</feature>
<feature type="compositionally biased region" description="Basic and acidic residues" evidence="3">
    <location>
        <begin position="61"/>
        <end position="85"/>
    </location>
</feature>
<protein>
    <recommendedName>
        <fullName evidence="4">Jacalin-type lectin domain-containing protein</fullName>
    </recommendedName>
</protein>
<dbReference type="GO" id="GO:0030246">
    <property type="term" value="F:carbohydrate binding"/>
    <property type="evidence" value="ECO:0007669"/>
    <property type="project" value="UniProtKB-KW"/>
</dbReference>
<dbReference type="SUPFAM" id="SSF51101">
    <property type="entry name" value="Mannose-binding lectins"/>
    <property type="match status" value="1"/>
</dbReference>
<dbReference type="CDD" id="cd09302">
    <property type="entry name" value="Jacalin_like"/>
    <property type="match status" value="1"/>
</dbReference>
<reference evidence="5" key="1">
    <citation type="submission" date="2021-01" db="EMBL/GenBank/DDBJ databases">
        <authorList>
            <person name="Corre E."/>
            <person name="Pelletier E."/>
            <person name="Niang G."/>
            <person name="Scheremetjew M."/>
            <person name="Finn R."/>
            <person name="Kale V."/>
            <person name="Holt S."/>
            <person name="Cochrane G."/>
            <person name="Meng A."/>
            <person name="Brown T."/>
            <person name="Cohen L."/>
        </authorList>
    </citation>
    <scope>NUCLEOTIDE SEQUENCE</scope>
    <source>
        <strain evidence="5">CCMP147</strain>
    </source>
</reference>
<dbReference type="SMART" id="SM00915">
    <property type="entry name" value="Jacalin"/>
    <property type="match status" value="1"/>
</dbReference>
<feature type="compositionally biased region" description="Acidic residues" evidence="3">
    <location>
        <begin position="47"/>
        <end position="60"/>
    </location>
</feature>
<name>A0A7R9VGK7_9STRA</name>
<dbReference type="PANTHER" id="PTHR33589">
    <property type="entry name" value="OS11G0524900 PROTEIN"/>
    <property type="match status" value="1"/>
</dbReference>
<dbReference type="InterPro" id="IPR052321">
    <property type="entry name" value="PolyBind_ProtTraffic"/>
</dbReference>
<dbReference type="Gene3D" id="2.100.10.30">
    <property type="entry name" value="Jacalin-like lectin domain"/>
    <property type="match status" value="1"/>
</dbReference>
<gene>
    <name evidence="5" type="ORF">TDUB1175_LOCUS1611</name>
</gene>
<evidence type="ECO:0000256" key="2">
    <source>
        <dbReference type="ARBA" id="ARBA00022734"/>
    </source>
</evidence>
<evidence type="ECO:0000313" key="5">
    <source>
        <dbReference type="EMBL" id="CAD8293748.1"/>
    </source>
</evidence>
<dbReference type="PANTHER" id="PTHR33589:SF3">
    <property type="entry name" value="ZYMOGEN GRANULE MEMBRANE PROTEIN 16-LIKE"/>
    <property type="match status" value="1"/>
</dbReference>
<feature type="domain" description="Jacalin-type lectin" evidence="4">
    <location>
        <begin position="277"/>
        <end position="417"/>
    </location>
</feature>